<proteinExistence type="predicted"/>
<sequence>MSIAPHSGVGGCAPNPRNDRLAAEIIDVPIRIVKKTTIDETVPGKIWLNKIVVSLAPILRADSINVCCFKTRVFPRTRRANAGIEKIATATITLAIPLPNTATTAIASKMPGKANSTSQMRIIKRSHQPS</sequence>
<feature type="region of interest" description="Disordered" evidence="1">
    <location>
        <begin position="110"/>
        <end position="130"/>
    </location>
</feature>
<name>A0A655BPT0_SALET</name>
<reference evidence="2 3" key="1">
    <citation type="submission" date="2015-03" db="EMBL/GenBank/DDBJ databases">
        <authorList>
            <consortium name="Pathogen Informatics"/>
        </authorList>
    </citation>
    <scope>NUCLEOTIDE SEQUENCE [LARGE SCALE GENOMIC DNA]</scope>
    <source>
        <strain evidence="2 3">A1104</strain>
    </source>
</reference>
<evidence type="ECO:0000313" key="3">
    <source>
        <dbReference type="Proteomes" id="UP000041314"/>
    </source>
</evidence>
<evidence type="ECO:0000256" key="1">
    <source>
        <dbReference type="SAM" id="MobiDB-lite"/>
    </source>
</evidence>
<protein>
    <submittedName>
        <fullName evidence="2">Uncharacterized protein</fullName>
    </submittedName>
</protein>
<dbReference type="AlphaFoldDB" id="A0A655BPT0"/>
<evidence type="ECO:0000313" key="2">
    <source>
        <dbReference type="EMBL" id="CNT66865.1"/>
    </source>
</evidence>
<accession>A0A655BPT0</accession>
<gene>
    <name evidence="2" type="ORF">ERS008198_00602</name>
</gene>
<organism evidence="2 3">
    <name type="scientific">Salmonella enterica subsp. enterica serovar Bovismorbificans</name>
    <dbReference type="NCBI Taxonomy" id="58097"/>
    <lineage>
        <taxon>Bacteria</taxon>
        <taxon>Pseudomonadati</taxon>
        <taxon>Pseudomonadota</taxon>
        <taxon>Gammaproteobacteria</taxon>
        <taxon>Enterobacterales</taxon>
        <taxon>Enterobacteriaceae</taxon>
        <taxon>Salmonella</taxon>
    </lineage>
</organism>
<dbReference type="Proteomes" id="UP000041314">
    <property type="component" value="Unassembled WGS sequence"/>
</dbReference>
<dbReference type="EMBL" id="CQPA01000003">
    <property type="protein sequence ID" value="CNT66865.1"/>
    <property type="molecule type" value="Genomic_DNA"/>
</dbReference>